<sequence length="37" mass="4210">MTIVQTDRHVSSALWDSHEQENTLVSVTRVECHANKS</sequence>
<comment type="caution">
    <text evidence="1">The sequence shown here is derived from an EMBL/GenBank/DDBJ whole genome shotgun (WGS) entry which is preliminary data.</text>
</comment>
<dbReference type="AlphaFoldDB" id="A0A1V6W8Q5"/>
<keyword evidence="2" id="KW-1185">Reference proteome</keyword>
<evidence type="ECO:0000313" key="1">
    <source>
        <dbReference type="EMBL" id="OQE59251.1"/>
    </source>
</evidence>
<feature type="non-terminal residue" evidence="1">
    <location>
        <position position="37"/>
    </location>
</feature>
<name>A0A1V6W8Q5_PENNA</name>
<protein>
    <submittedName>
        <fullName evidence="1">Uncharacterized protein</fullName>
    </submittedName>
</protein>
<proteinExistence type="predicted"/>
<dbReference type="Proteomes" id="UP000191691">
    <property type="component" value="Unassembled WGS sequence"/>
</dbReference>
<evidence type="ECO:0000313" key="2">
    <source>
        <dbReference type="Proteomes" id="UP000191691"/>
    </source>
</evidence>
<organism evidence="1 2">
    <name type="scientific">Penicillium nalgiovense</name>
    <dbReference type="NCBI Taxonomy" id="60175"/>
    <lineage>
        <taxon>Eukaryota</taxon>
        <taxon>Fungi</taxon>
        <taxon>Dikarya</taxon>
        <taxon>Ascomycota</taxon>
        <taxon>Pezizomycotina</taxon>
        <taxon>Eurotiomycetes</taxon>
        <taxon>Eurotiomycetidae</taxon>
        <taxon>Eurotiales</taxon>
        <taxon>Aspergillaceae</taxon>
        <taxon>Penicillium</taxon>
    </lineage>
</organism>
<gene>
    <name evidence="1" type="ORF">PENNAL_c0331G09803</name>
</gene>
<dbReference type="EMBL" id="MOOB01000331">
    <property type="protein sequence ID" value="OQE59251.1"/>
    <property type="molecule type" value="Genomic_DNA"/>
</dbReference>
<reference evidence="2" key="1">
    <citation type="journal article" date="2017" name="Nat. Microbiol.">
        <title>Global analysis of biosynthetic gene clusters reveals vast potential of secondary metabolite production in Penicillium species.</title>
        <authorList>
            <person name="Nielsen J.C."/>
            <person name="Grijseels S."/>
            <person name="Prigent S."/>
            <person name="Ji B."/>
            <person name="Dainat J."/>
            <person name="Nielsen K.F."/>
            <person name="Frisvad J.C."/>
            <person name="Workman M."/>
            <person name="Nielsen J."/>
        </authorList>
    </citation>
    <scope>NUCLEOTIDE SEQUENCE [LARGE SCALE GENOMIC DNA]</scope>
    <source>
        <strain evidence="2">IBT 13039</strain>
    </source>
</reference>
<accession>A0A1V6W8Q5</accession>